<organism evidence="1 2">
    <name type="scientific">Neptunicoccus cionae</name>
    <dbReference type="NCBI Taxonomy" id="2035344"/>
    <lineage>
        <taxon>Bacteria</taxon>
        <taxon>Pseudomonadati</taxon>
        <taxon>Pseudomonadota</taxon>
        <taxon>Alphaproteobacteria</taxon>
        <taxon>Rhodobacterales</taxon>
        <taxon>Paracoccaceae</taxon>
        <taxon>Neptunicoccus</taxon>
    </lineage>
</organism>
<reference evidence="1" key="1">
    <citation type="journal article" date="2014" name="Int. J. Syst. Evol. Microbiol.">
        <title>Complete genome sequence of Corynebacterium casei LMG S-19264T (=DSM 44701T), isolated from a smear-ripened cheese.</title>
        <authorList>
            <consortium name="US DOE Joint Genome Institute (JGI-PGF)"/>
            <person name="Walter F."/>
            <person name="Albersmeier A."/>
            <person name="Kalinowski J."/>
            <person name="Ruckert C."/>
        </authorList>
    </citation>
    <scope>NUCLEOTIDE SEQUENCE</scope>
    <source>
        <strain evidence="1">CGMCC 1.15880</strain>
    </source>
</reference>
<comment type="caution">
    <text evidence="1">The sequence shown here is derived from an EMBL/GenBank/DDBJ whole genome shotgun (WGS) entry which is preliminary data.</text>
</comment>
<reference evidence="1" key="2">
    <citation type="submission" date="2020-09" db="EMBL/GenBank/DDBJ databases">
        <authorList>
            <person name="Sun Q."/>
            <person name="Zhou Y."/>
        </authorList>
    </citation>
    <scope>NUCLEOTIDE SEQUENCE</scope>
    <source>
        <strain evidence="1">CGMCC 1.15880</strain>
    </source>
</reference>
<protein>
    <submittedName>
        <fullName evidence="1">Uncharacterized protein</fullName>
    </submittedName>
</protein>
<proteinExistence type="predicted"/>
<dbReference type="AlphaFoldDB" id="A0A916VP45"/>
<evidence type="ECO:0000313" key="2">
    <source>
        <dbReference type="Proteomes" id="UP000628017"/>
    </source>
</evidence>
<gene>
    <name evidence="1" type="ORF">GCM10011498_10630</name>
</gene>
<dbReference type="EMBL" id="BMKA01000002">
    <property type="protein sequence ID" value="GGA12602.1"/>
    <property type="molecule type" value="Genomic_DNA"/>
</dbReference>
<name>A0A916VP45_9RHOB</name>
<keyword evidence="2" id="KW-1185">Reference proteome</keyword>
<accession>A0A916VP45</accession>
<sequence>MLIVLGSTLWNFLDSGYLTLLVPVISWPVFGQITRTALRNIFHKTRANIINPMLAYGVKVEVGASVSILR</sequence>
<dbReference type="Proteomes" id="UP000628017">
    <property type="component" value="Unassembled WGS sequence"/>
</dbReference>
<evidence type="ECO:0000313" key="1">
    <source>
        <dbReference type="EMBL" id="GGA12602.1"/>
    </source>
</evidence>